<keyword evidence="2" id="KW-1133">Transmembrane helix</keyword>
<proteinExistence type="predicted"/>
<dbReference type="InterPro" id="IPR012533">
    <property type="entry name" value="YcnI-copper_dom"/>
</dbReference>
<keyword evidence="3" id="KW-0732">Signal</keyword>
<dbReference type="Proteomes" id="UP000598146">
    <property type="component" value="Unassembled WGS sequence"/>
</dbReference>
<accession>A0A931C8U0</accession>
<evidence type="ECO:0000256" key="1">
    <source>
        <dbReference type="SAM" id="MobiDB-lite"/>
    </source>
</evidence>
<dbReference type="InterPro" id="IPR038507">
    <property type="entry name" value="YcnI-like_sf"/>
</dbReference>
<feature type="domain" description="YncI copper-binding" evidence="4">
    <location>
        <begin position="27"/>
        <end position="149"/>
    </location>
</feature>
<keyword evidence="6" id="KW-1185">Reference proteome</keyword>
<feature type="signal peptide" evidence="3">
    <location>
        <begin position="1"/>
        <end position="25"/>
    </location>
</feature>
<keyword evidence="2" id="KW-0812">Transmembrane</keyword>
<evidence type="ECO:0000259" key="4">
    <source>
        <dbReference type="Pfam" id="PF07987"/>
    </source>
</evidence>
<dbReference type="EMBL" id="JADQTO010000005">
    <property type="protein sequence ID" value="MBG0562181.1"/>
    <property type="molecule type" value="Genomic_DNA"/>
</dbReference>
<evidence type="ECO:0000313" key="5">
    <source>
        <dbReference type="EMBL" id="MBG0562181.1"/>
    </source>
</evidence>
<name>A0A931C8U0_9ACTN</name>
<dbReference type="Pfam" id="PF07987">
    <property type="entry name" value="DUF1775"/>
    <property type="match status" value="1"/>
</dbReference>
<dbReference type="Gene3D" id="2.60.40.2230">
    <property type="entry name" value="Uncharacterised protein YcnI-like PF07987, DUF1775"/>
    <property type="match status" value="1"/>
</dbReference>
<sequence length="265" mass="26813">MARRAGVLAAVTAAGVFVAAGPAAADVTVSPASAAQGSGANLYFHVTNSGTAPVSEVTLRIPADSPIAEVYPLSVDSWAPKIEWQDLSKPLTSIHNGTPVTKAPSAVTWIAVGKTLAPGQATDLGVAVGPLPMLSSLRFPVETRYADGKAGPAMAATLSLTPSNGAAPTHHGGGGDTSSGGLTPGEQAAFDKIVNDADSGPSVLSVSGWVVAVLALLGAGWVVLRNRHRATEEEPDEEPGEDESQDDDKEPVAAGSGDSKWSYKG</sequence>
<reference evidence="5" key="1">
    <citation type="submission" date="2020-11" db="EMBL/GenBank/DDBJ databases">
        <title>Isolation and identification of active actinomycetes.</title>
        <authorList>
            <person name="Sun X."/>
        </authorList>
    </citation>
    <scope>NUCLEOTIDE SEQUENCE</scope>
    <source>
        <strain evidence="5">NEAU-A11</strain>
    </source>
</reference>
<protein>
    <submittedName>
        <fullName evidence="5">DUF1775 domain-containing protein</fullName>
    </submittedName>
</protein>
<comment type="caution">
    <text evidence="5">The sequence shown here is derived from an EMBL/GenBank/DDBJ whole genome shotgun (WGS) entry which is preliminary data.</text>
</comment>
<evidence type="ECO:0000256" key="2">
    <source>
        <dbReference type="SAM" id="Phobius"/>
    </source>
</evidence>
<gene>
    <name evidence="5" type="ORF">I4J89_11970</name>
</gene>
<feature type="compositionally biased region" description="Acidic residues" evidence="1">
    <location>
        <begin position="233"/>
        <end position="249"/>
    </location>
</feature>
<feature type="chain" id="PRO_5037138416" evidence="3">
    <location>
        <begin position="26"/>
        <end position="265"/>
    </location>
</feature>
<organism evidence="5 6">
    <name type="scientific">Actinoplanes aureus</name>
    <dbReference type="NCBI Taxonomy" id="2792083"/>
    <lineage>
        <taxon>Bacteria</taxon>
        <taxon>Bacillati</taxon>
        <taxon>Actinomycetota</taxon>
        <taxon>Actinomycetes</taxon>
        <taxon>Micromonosporales</taxon>
        <taxon>Micromonosporaceae</taxon>
        <taxon>Actinoplanes</taxon>
    </lineage>
</organism>
<dbReference type="RefSeq" id="WP_196413988.1">
    <property type="nucleotide sequence ID" value="NZ_JADQTO010000005.1"/>
</dbReference>
<feature type="transmembrane region" description="Helical" evidence="2">
    <location>
        <begin position="203"/>
        <end position="224"/>
    </location>
</feature>
<dbReference type="AlphaFoldDB" id="A0A931C8U0"/>
<evidence type="ECO:0000313" key="6">
    <source>
        <dbReference type="Proteomes" id="UP000598146"/>
    </source>
</evidence>
<feature type="region of interest" description="Disordered" evidence="1">
    <location>
        <begin position="228"/>
        <end position="265"/>
    </location>
</feature>
<evidence type="ECO:0000256" key="3">
    <source>
        <dbReference type="SAM" id="SignalP"/>
    </source>
</evidence>
<keyword evidence="2" id="KW-0472">Membrane</keyword>
<feature type="region of interest" description="Disordered" evidence="1">
    <location>
        <begin position="159"/>
        <end position="186"/>
    </location>
</feature>